<proteinExistence type="predicted"/>
<feature type="compositionally biased region" description="Polar residues" evidence="3">
    <location>
        <begin position="885"/>
        <end position="904"/>
    </location>
</feature>
<comment type="caution">
    <text evidence="4">The sequence shown here is derived from an EMBL/GenBank/DDBJ whole genome shotgun (WGS) entry which is preliminary data.</text>
</comment>
<dbReference type="VEuPathDB" id="TriTrypDB:LdCL_290010700"/>
<dbReference type="InterPro" id="IPR036770">
    <property type="entry name" value="Ankyrin_rpt-contain_sf"/>
</dbReference>
<evidence type="ECO:0000256" key="3">
    <source>
        <dbReference type="SAM" id="MobiDB-lite"/>
    </source>
</evidence>
<dbReference type="AlphaFoldDB" id="A0A504XSV1"/>
<dbReference type="SUPFAM" id="SSF48403">
    <property type="entry name" value="Ankyrin repeat"/>
    <property type="match status" value="1"/>
</dbReference>
<feature type="region of interest" description="Disordered" evidence="3">
    <location>
        <begin position="879"/>
        <end position="907"/>
    </location>
</feature>
<feature type="region of interest" description="Disordered" evidence="3">
    <location>
        <begin position="261"/>
        <end position="303"/>
    </location>
</feature>
<dbReference type="InterPro" id="IPR050889">
    <property type="entry name" value="Dendritic_Spine_Reg/Scaffold"/>
</dbReference>
<evidence type="ECO:0000313" key="4">
    <source>
        <dbReference type="EMBL" id="TPP50845.1"/>
    </source>
</evidence>
<evidence type="ECO:0000256" key="2">
    <source>
        <dbReference type="ARBA" id="ARBA00023043"/>
    </source>
</evidence>
<dbReference type="InterPro" id="IPR002110">
    <property type="entry name" value="Ankyrin_rpt"/>
</dbReference>
<feature type="region of interest" description="Disordered" evidence="3">
    <location>
        <begin position="589"/>
        <end position="611"/>
    </location>
</feature>
<reference evidence="5" key="1">
    <citation type="submission" date="2019-02" db="EMBL/GenBank/DDBJ databases">
        <title>FDA dAtabase for Regulatory Grade micrObial Sequences (FDA-ARGOS): Supporting development and validation of Infectious Disease Dx tests.</title>
        <authorList>
            <person name="Duncan R."/>
            <person name="Fisher C."/>
            <person name="Tallon L."/>
            <person name="Sadzewicz L."/>
            <person name="Sengamalay N."/>
            <person name="Ott S."/>
            <person name="Godinez A."/>
            <person name="Nagaraj S."/>
            <person name="Vavikolanu K."/>
            <person name="Vyas G."/>
            <person name="Nadendla S."/>
            <person name="Aluvathingal J."/>
            <person name="Sichtig H."/>
        </authorList>
    </citation>
    <scope>NUCLEOTIDE SEQUENCE [LARGE SCALE GENOMIC DNA]</scope>
    <source>
        <strain evidence="5">FDAARGOS_360</strain>
    </source>
</reference>
<evidence type="ECO:0000313" key="5">
    <source>
        <dbReference type="Proteomes" id="UP000318821"/>
    </source>
</evidence>
<dbReference type="Gene3D" id="1.25.40.20">
    <property type="entry name" value="Ankyrin repeat-containing domain"/>
    <property type="match status" value="1"/>
</dbReference>
<name>A0A504XSV1_LEIDO</name>
<dbReference type="PANTHER" id="PTHR24166">
    <property type="entry name" value="ROLLING PEBBLES, ISOFORM B"/>
    <property type="match status" value="1"/>
</dbReference>
<feature type="compositionally biased region" description="Basic and acidic residues" evidence="3">
    <location>
        <begin position="589"/>
        <end position="606"/>
    </location>
</feature>
<sequence>MPATSAPSPLLPALRPASGTMAAPHVAIEAAAEAASASSNEETSVKAKGYDEDWHRLPSEISYFQDLLASLEEKQQLASAASSANAVATRGPSYSISLQRERELEERELADLRLRKRQLAIIEARRRRSRRRCDAVDEAFQKALKRRWQAMQHLAADPPAERLVGQGMTQYVPAALLPDDVVDRRGRHQPGPLPLAPQSAVEARMRRTPNPPAITGAGPTSATVVRALKNCSSGTTAEEDAIVFLTQLDACGKLVCKDGATGGSHSPTQSPSVSSRVVAMTSSEGMRAEDEALPRTTSAHAASTIGAEALTNADVREDDNEDEGGWIRPATVTEANKARWQEMGYHVIQRTAASSSSLTRRKPPNDQQAKCTSVPRWDWMQLAPLPQVCLVQRRLPEEDMTVAELRERHRRHMPVASSTTSMVKQRRCNIPPELRAMARAVSDADTRQFPDLAPAPGRAGPPVSALRHITTELNDDKPLSAREFKLFRAACEECRQHLHSVTNGIIASGTPIADVLVLAVRMDILCTDLGLSLPAVFPTLREIHTYLLDLSDQLALGRGELQRQGVLLDRLMRFLHSVLERGERALRDHETWETQRDTSNPDRGALKAESSMAAASAVANSPREAVRVYSAGNSCRTNAAASDIALVSCRASPRQPSAHESSMAAAPQPKAYRETTAAAAAGATVADTQELIPVSGQHLLPLHVADAVASVNADLDVHFAHIRWYVKATDEAPVYFDAHAHLEDNMLRNAWDVHVGRNRAACTTEEFLPFLPLFPSWTHGVIMAVLNFKDCGVISLYSLQRFLSVWGPLQLLEANLRHELELGAVDLSEPFAYLAFSLAARSDAMAGDYVVGLTDVIGEVRVAVLRRARGHHWHLRAAPGAAPRSLSTKRTGRGSATSTMTSPAQAVAAPRKRLVTVSYTLSHATGAWMVKGLAREEFDSVAGACAAFAEIFQRPCGQPLRTSCAVPLLPTLAHPAPLLPLQGTGSGSVAPAPSLPSSPANPEDATEGNASALHRACYRNNARYVRTLLHRGGGTVINVALVDPLVSDSFCWTPLLCAVNNPHSDPVELVLQLLGAGAEVEYMDDADCTALYYAIANGYAETTRVLLEHCPTLSTSPYTVPLLVAIGAHDCHLRACDVQRLMMVVPTAAVLRVMVAYESSLALVALASTIVEEKLSGKDHSISSAERYLVAQRCSAPAEQYTSAETEQLKRWVHHHTQCCLRARQNVQEAVRVLYARQYALSWRVWLDALGAEKRDGAAPLSLTEG</sequence>
<accession>A0A504XSV1</accession>
<gene>
    <name evidence="4" type="ORF">CGC20_25790</name>
</gene>
<dbReference type="SMART" id="SM00248">
    <property type="entry name" value="ANK"/>
    <property type="match status" value="3"/>
</dbReference>
<dbReference type="Pfam" id="PF12796">
    <property type="entry name" value="Ank_2"/>
    <property type="match status" value="1"/>
</dbReference>
<keyword evidence="2" id="KW-0040">ANK repeat</keyword>
<evidence type="ECO:0000256" key="1">
    <source>
        <dbReference type="ARBA" id="ARBA00022737"/>
    </source>
</evidence>
<protein>
    <submittedName>
        <fullName evidence="4">Ankyrin repeats (3 copies) family protein</fullName>
    </submittedName>
</protein>
<feature type="compositionally biased region" description="Low complexity" evidence="3">
    <location>
        <begin position="983"/>
        <end position="1002"/>
    </location>
</feature>
<feature type="region of interest" description="Disordered" evidence="3">
    <location>
        <begin position="351"/>
        <end position="370"/>
    </location>
</feature>
<organism evidence="4 5">
    <name type="scientific">Leishmania donovani</name>
    <dbReference type="NCBI Taxonomy" id="5661"/>
    <lineage>
        <taxon>Eukaryota</taxon>
        <taxon>Discoba</taxon>
        <taxon>Euglenozoa</taxon>
        <taxon>Kinetoplastea</taxon>
        <taxon>Metakinetoplastina</taxon>
        <taxon>Trypanosomatida</taxon>
        <taxon>Trypanosomatidae</taxon>
        <taxon>Leishmaniinae</taxon>
        <taxon>Leishmania</taxon>
    </lineage>
</organism>
<feature type="compositionally biased region" description="Low complexity" evidence="3">
    <location>
        <begin position="264"/>
        <end position="278"/>
    </location>
</feature>
<feature type="region of interest" description="Disordered" evidence="3">
    <location>
        <begin position="983"/>
        <end position="1007"/>
    </location>
</feature>
<keyword evidence="1" id="KW-0677">Repeat</keyword>
<dbReference type="Proteomes" id="UP000318821">
    <property type="component" value="Unassembled WGS sequence"/>
</dbReference>
<dbReference type="EMBL" id="RHLD01000010">
    <property type="protein sequence ID" value="TPP50845.1"/>
    <property type="molecule type" value="Genomic_DNA"/>
</dbReference>
<dbReference type="PANTHER" id="PTHR24166:SF48">
    <property type="entry name" value="PROTEIN VAPYRIN"/>
    <property type="match status" value="1"/>
</dbReference>
<dbReference type="VEuPathDB" id="TriTrypDB:LDHU3_29.0820"/>
<dbReference type="VEuPathDB" id="TriTrypDB:LdBPK_290590.1"/>